<proteinExistence type="predicted"/>
<dbReference type="Proteomes" id="UP000612899">
    <property type="component" value="Unassembled WGS sequence"/>
</dbReference>
<protein>
    <submittedName>
        <fullName evidence="1">Uncharacterized protein</fullName>
    </submittedName>
</protein>
<dbReference type="AlphaFoldDB" id="A0A8J3VLM3"/>
<gene>
    <name evidence="1" type="ORF">Rhe02_90570</name>
</gene>
<dbReference type="EMBL" id="BONY01000114">
    <property type="protein sequence ID" value="GIH10990.1"/>
    <property type="molecule type" value="Genomic_DNA"/>
</dbReference>
<accession>A0A8J3VLM3</accession>
<reference evidence="1" key="1">
    <citation type="submission" date="2021-01" db="EMBL/GenBank/DDBJ databases">
        <title>Whole genome shotgun sequence of Rhizocola hellebori NBRC 109834.</title>
        <authorList>
            <person name="Komaki H."/>
            <person name="Tamura T."/>
        </authorList>
    </citation>
    <scope>NUCLEOTIDE SEQUENCE</scope>
    <source>
        <strain evidence="1">NBRC 109834</strain>
    </source>
</reference>
<name>A0A8J3VLM3_9ACTN</name>
<sequence>MIGQDVRMFDTDESYRGRKTKVCECCGQPSERTWCMVRRNGQPYAVYFAACYDHRGEVRETWVDVVFGTWGDGADYGDHVTFGCRFGPVSNSDLPAATAVDAAAVASDGPLYGHKLSREEALAHPRIADFWQVFDFVLETDPLVHEHHYGHHPQLR</sequence>
<evidence type="ECO:0000313" key="2">
    <source>
        <dbReference type="Proteomes" id="UP000612899"/>
    </source>
</evidence>
<organism evidence="1 2">
    <name type="scientific">Rhizocola hellebori</name>
    <dbReference type="NCBI Taxonomy" id="1392758"/>
    <lineage>
        <taxon>Bacteria</taxon>
        <taxon>Bacillati</taxon>
        <taxon>Actinomycetota</taxon>
        <taxon>Actinomycetes</taxon>
        <taxon>Micromonosporales</taxon>
        <taxon>Micromonosporaceae</taxon>
        <taxon>Rhizocola</taxon>
    </lineage>
</organism>
<evidence type="ECO:0000313" key="1">
    <source>
        <dbReference type="EMBL" id="GIH10990.1"/>
    </source>
</evidence>
<keyword evidence="2" id="KW-1185">Reference proteome</keyword>
<comment type="caution">
    <text evidence="1">The sequence shown here is derived from an EMBL/GenBank/DDBJ whole genome shotgun (WGS) entry which is preliminary data.</text>
</comment>
<dbReference type="RefSeq" id="WP_239124473.1">
    <property type="nucleotide sequence ID" value="NZ_BONY01000114.1"/>
</dbReference>